<dbReference type="EMBL" id="JAAQWG010000163">
    <property type="protein sequence ID" value="NMY13903.1"/>
    <property type="molecule type" value="Genomic_DNA"/>
</dbReference>
<gene>
    <name evidence="1" type="ORF">HBO38_37070</name>
</gene>
<accession>A0A7Y1ADQ4</accession>
<evidence type="ECO:0000313" key="1">
    <source>
        <dbReference type="EMBL" id="NMY13903.1"/>
    </source>
</evidence>
<dbReference type="RefSeq" id="WP_169886802.1">
    <property type="nucleotide sequence ID" value="NZ_CP142041.1"/>
</dbReference>
<protein>
    <submittedName>
        <fullName evidence="1">Uncharacterized protein</fullName>
    </submittedName>
</protein>
<evidence type="ECO:0000313" key="2">
    <source>
        <dbReference type="Proteomes" id="UP000537729"/>
    </source>
</evidence>
<comment type="caution">
    <text evidence="1">The sequence shown here is derived from an EMBL/GenBank/DDBJ whole genome shotgun (WGS) entry which is preliminary data.</text>
</comment>
<organism evidence="1 2">
    <name type="scientific">Pseudomonas veronii</name>
    <dbReference type="NCBI Taxonomy" id="76761"/>
    <lineage>
        <taxon>Bacteria</taxon>
        <taxon>Pseudomonadati</taxon>
        <taxon>Pseudomonadota</taxon>
        <taxon>Gammaproteobacteria</taxon>
        <taxon>Pseudomonadales</taxon>
        <taxon>Pseudomonadaceae</taxon>
        <taxon>Pseudomonas</taxon>
    </lineage>
</organism>
<name>A0A7Y1ADQ4_PSEVE</name>
<sequence length="79" mass="8536">MPMIESDLFKDALAAFNEARVKFNEATLSMDLKSLRETMDPDKIIEIAAVSEQATAALNEAAHVLALKVSLAVDLASDD</sequence>
<dbReference type="Proteomes" id="UP000537729">
    <property type="component" value="Unassembled WGS sequence"/>
</dbReference>
<proteinExistence type="predicted"/>
<dbReference type="AlphaFoldDB" id="A0A7Y1ADQ4"/>
<reference evidence="1 2" key="1">
    <citation type="journal article" date="2020" name="Front. Microbiol.">
        <title>Genetic Organization of the aprX-lipA2 Operon Affects the Proteolytic Potential of Pseudomonas Species in Milk.</title>
        <authorList>
            <person name="Maier C."/>
            <person name="Huptas C."/>
            <person name="von Neubeck M."/>
            <person name="Scherer S."/>
            <person name="Wenning M."/>
            <person name="Lucking G."/>
        </authorList>
    </citation>
    <scope>NUCLEOTIDE SEQUENCE [LARGE SCALE GENOMIC DNA]</scope>
    <source>
        <strain evidence="1 2">DSM 16272</strain>
    </source>
</reference>